<sequence length="173" mass="18470">MRKNGFTRTNFSTQNLRGFTIIELLIYMGLLSGFLVVLTQIFVAALDVQLVSEATSRTREDGRYILSRLEYDAGRATAITMPAAPGQSADSLQLIIGGEAFTYAITAANVTITNTSGTQSLNGTGTTVSGFSVQRLGNTNGKQSARVNFTLISTGQGVKGSEVRSYQTTIGVR</sequence>
<reference evidence="2 3" key="1">
    <citation type="journal article" date="2015" name="Nature">
        <title>rRNA introns, odd ribosomes, and small enigmatic genomes across a large radiation of phyla.</title>
        <authorList>
            <person name="Brown C.T."/>
            <person name="Hug L.A."/>
            <person name="Thomas B.C."/>
            <person name="Sharon I."/>
            <person name="Castelle C.J."/>
            <person name="Singh A."/>
            <person name="Wilkins M.J."/>
            <person name="Williams K.H."/>
            <person name="Banfield J.F."/>
        </authorList>
    </citation>
    <scope>NUCLEOTIDE SEQUENCE [LARGE SCALE GENOMIC DNA]</scope>
</reference>
<dbReference type="EMBL" id="LCPJ01000009">
    <property type="protein sequence ID" value="KKU95749.1"/>
    <property type="molecule type" value="Genomic_DNA"/>
</dbReference>
<keyword evidence="1" id="KW-0812">Transmembrane</keyword>
<feature type="transmembrane region" description="Helical" evidence="1">
    <location>
        <begin position="21"/>
        <end position="46"/>
    </location>
</feature>
<organism evidence="2 3">
    <name type="scientific">Candidatus Gottesmanbacteria bacterium GW2011_GWA1_48_13</name>
    <dbReference type="NCBI Taxonomy" id="1618439"/>
    <lineage>
        <taxon>Bacteria</taxon>
        <taxon>Candidatus Gottesmaniibacteriota</taxon>
    </lineage>
</organism>
<keyword evidence="1" id="KW-1133">Transmembrane helix</keyword>
<evidence type="ECO:0008006" key="4">
    <source>
        <dbReference type="Google" id="ProtNLM"/>
    </source>
</evidence>
<dbReference type="Proteomes" id="UP000034661">
    <property type="component" value="Unassembled WGS sequence"/>
</dbReference>
<keyword evidence="1" id="KW-0472">Membrane</keyword>
<comment type="caution">
    <text evidence="2">The sequence shown here is derived from an EMBL/GenBank/DDBJ whole genome shotgun (WGS) entry which is preliminary data.</text>
</comment>
<proteinExistence type="predicted"/>
<dbReference type="AlphaFoldDB" id="A0A0G1UNN1"/>
<protein>
    <recommendedName>
        <fullName evidence="4">Prepilin-type N-terminal cleavage/methylation domain-containing protein</fullName>
    </recommendedName>
</protein>
<evidence type="ECO:0000313" key="2">
    <source>
        <dbReference type="EMBL" id="KKU95749.1"/>
    </source>
</evidence>
<gene>
    <name evidence="2" type="ORF">UY27_C0009G0012</name>
</gene>
<evidence type="ECO:0000313" key="3">
    <source>
        <dbReference type="Proteomes" id="UP000034661"/>
    </source>
</evidence>
<accession>A0A0G1UNN1</accession>
<name>A0A0G1UNN1_9BACT</name>
<evidence type="ECO:0000256" key="1">
    <source>
        <dbReference type="SAM" id="Phobius"/>
    </source>
</evidence>